<organism evidence="2 3">
    <name type="scientific">Ornithinibacillus halotolerans</name>
    <dbReference type="NCBI Taxonomy" id="1274357"/>
    <lineage>
        <taxon>Bacteria</taxon>
        <taxon>Bacillati</taxon>
        <taxon>Bacillota</taxon>
        <taxon>Bacilli</taxon>
        <taxon>Bacillales</taxon>
        <taxon>Bacillaceae</taxon>
        <taxon>Ornithinibacillus</taxon>
    </lineage>
</organism>
<reference evidence="2" key="1">
    <citation type="journal article" date="2014" name="Int. J. Syst. Evol. Microbiol.">
        <title>Complete genome sequence of Corynebacterium casei LMG S-19264T (=DSM 44701T), isolated from a smear-ripened cheese.</title>
        <authorList>
            <consortium name="US DOE Joint Genome Institute (JGI-PGF)"/>
            <person name="Walter F."/>
            <person name="Albersmeier A."/>
            <person name="Kalinowski J."/>
            <person name="Ruckert C."/>
        </authorList>
    </citation>
    <scope>NUCLEOTIDE SEQUENCE</scope>
    <source>
        <strain evidence="2">CGMCC 1.12408</strain>
    </source>
</reference>
<feature type="compositionally biased region" description="Low complexity" evidence="1">
    <location>
        <begin position="113"/>
        <end position="124"/>
    </location>
</feature>
<evidence type="ECO:0000313" key="2">
    <source>
        <dbReference type="EMBL" id="GGA61771.1"/>
    </source>
</evidence>
<dbReference type="InterPro" id="IPR025571">
    <property type="entry name" value="YqfQ"/>
</dbReference>
<dbReference type="Proteomes" id="UP000613512">
    <property type="component" value="Unassembled WGS sequence"/>
</dbReference>
<accession>A0A916RPS9</accession>
<gene>
    <name evidence="2" type="ORF">GCM10008025_02150</name>
</gene>
<dbReference type="AlphaFoldDB" id="A0A916RPS9"/>
<comment type="caution">
    <text evidence="2">The sequence shown here is derived from an EMBL/GenBank/DDBJ whole genome shotgun (WGS) entry which is preliminary data.</text>
</comment>
<name>A0A916RPS9_9BACI</name>
<feature type="compositionally biased region" description="Basic and acidic residues" evidence="1">
    <location>
        <begin position="131"/>
        <end position="140"/>
    </location>
</feature>
<feature type="region of interest" description="Disordered" evidence="1">
    <location>
        <begin position="105"/>
        <end position="146"/>
    </location>
</feature>
<sequence>MLFPQERRYRNQMPRNDFMFPNRANRQMPQRNNHITGMLQQFMGQHQNMGQMASRGVEGLSKTLNGVQQVLRVVDTAAPIVKQYGPLVRNLPAMYRLMKAFKSMETTEEESTSLESLESLTSSTESEEEILIDRTKDGQSRPKLFI</sequence>
<evidence type="ECO:0000313" key="3">
    <source>
        <dbReference type="Proteomes" id="UP000613512"/>
    </source>
</evidence>
<dbReference type="RefSeq" id="WP_188382829.1">
    <property type="nucleotide sequence ID" value="NZ_BMEY01000001.1"/>
</dbReference>
<protein>
    <recommendedName>
        <fullName evidence="4">YqfQ-like protein</fullName>
    </recommendedName>
</protein>
<evidence type="ECO:0000256" key="1">
    <source>
        <dbReference type="SAM" id="MobiDB-lite"/>
    </source>
</evidence>
<reference evidence="2" key="2">
    <citation type="submission" date="2020-09" db="EMBL/GenBank/DDBJ databases">
        <authorList>
            <person name="Sun Q."/>
            <person name="Zhou Y."/>
        </authorList>
    </citation>
    <scope>NUCLEOTIDE SEQUENCE</scope>
    <source>
        <strain evidence="2">CGMCC 1.12408</strain>
    </source>
</reference>
<proteinExistence type="predicted"/>
<dbReference type="Pfam" id="PF14181">
    <property type="entry name" value="YqfQ"/>
    <property type="match status" value="1"/>
</dbReference>
<keyword evidence="3" id="KW-1185">Reference proteome</keyword>
<evidence type="ECO:0008006" key="4">
    <source>
        <dbReference type="Google" id="ProtNLM"/>
    </source>
</evidence>
<dbReference type="EMBL" id="BMEY01000001">
    <property type="protein sequence ID" value="GGA61771.1"/>
    <property type="molecule type" value="Genomic_DNA"/>
</dbReference>